<dbReference type="RefSeq" id="WP_107803854.1">
    <property type="nucleotide sequence ID" value="NZ_QAOI01000020.1"/>
</dbReference>
<evidence type="ECO:0000313" key="2">
    <source>
        <dbReference type="Proteomes" id="UP000244128"/>
    </source>
</evidence>
<accession>A0A2T5HXE3</accession>
<gene>
    <name evidence="1" type="ORF">C8R26_12016</name>
</gene>
<evidence type="ECO:0000313" key="1">
    <source>
        <dbReference type="EMBL" id="PTQ76254.1"/>
    </source>
</evidence>
<organism evidence="1 2">
    <name type="scientific">Nitrosomonas oligotropha</name>
    <dbReference type="NCBI Taxonomy" id="42354"/>
    <lineage>
        <taxon>Bacteria</taxon>
        <taxon>Pseudomonadati</taxon>
        <taxon>Pseudomonadota</taxon>
        <taxon>Betaproteobacteria</taxon>
        <taxon>Nitrosomonadales</taxon>
        <taxon>Nitrosomonadaceae</taxon>
        <taxon>Nitrosomonas</taxon>
    </lineage>
</organism>
<dbReference type="Proteomes" id="UP000244128">
    <property type="component" value="Unassembled WGS sequence"/>
</dbReference>
<name>A0A2T5HXE3_9PROT</name>
<comment type="caution">
    <text evidence="1">The sequence shown here is derived from an EMBL/GenBank/DDBJ whole genome shotgun (WGS) entry which is preliminary data.</text>
</comment>
<reference evidence="1 2" key="1">
    <citation type="submission" date="2018-04" db="EMBL/GenBank/DDBJ databases">
        <title>Active sludge and wastewater microbial communities from Klosterneuburg, Austria.</title>
        <authorList>
            <person name="Wagner M."/>
        </authorList>
    </citation>
    <scope>NUCLEOTIDE SEQUENCE [LARGE SCALE GENOMIC DNA]</scope>
    <source>
        <strain evidence="1 2">Nm49</strain>
    </source>
</reference>
<proteinExistence type="predicted"/>
<protein>
    <submittedName>
        <fullName evidence="1">Uncharacterized protein</fullName>
    </submittedName>
</protein>
<sequence>MNVQSGCLPVSNWSNHDATALGGDPLGFMTVDNIPRLQLLNGLNTSVPVTWFGSPAIHPDGHWSVRVNIASYPNDADAVTDFNDPARLNSFSETPAARFLLKETDRWLFGTFRTSAQTALFNFKGYALYEGNIIEITGGTAPGDETGKDAAIEIFLDLSAKAKTLINSKCGIAGDNKSPTIQLFTEKKPPFVSGAVDNPVVTWSVVFEDLDGIADIDFATLKIEKKLIEQDYEDVSGVFMVKFLELLNNGNVTMERTDTRLTVTFNTSYQQLRELIFEADGPPYPYAYAYDMRFTVSDTKGNSGVAMVPFWLGRSPNIWFSLKGDSPLSSEDKYILEIYDWDKKADLRWDAFMMTLDGIDFTGLFLDRVTKYMTLSIIKLEPTELGLNVIFDFDSKELLCEFFFDASGKVGFHITDYHGYSDSFEYPLSCK</sequence>
<dbReference type="EMBL" id="QAOI01000020">
    <property type="protein sequence ID" value="PTQ76254.1"/>
    <property type="molecule type" value="Genomic_DNA"/>
</dbReference>
<dbReference type="AlphaFoldDB" id="A0A2T5HXE3"/>